<evidence type="ECO:0000313" key="3">
    <source>
        <dbReference type="EMBL" id="KNX38061.1"/>
    </source>
</evidence>
<feature type="domain" description="Antirepressor protein C-terminal" evidence="2">
    <location>
        <begin position="153"/>
        <end position="258"/>
    </location>
</feature>
<dbReference type="Pfam" id="PF03374">
    <property type="entry name" value="ANT"/>
    <property type="match status" value="1"/>
</dbReference>
<organism evidence="3 4">
    <name type="scientific">Luteipulveratus halotolerans</name>
    <dbReference type="NCBI Taxonomy" id="1631356"/>
    <lineage>
        <taxon>Bacteria</taxon>
        <taxon>Bacillati</taxon>
        <taxon>Actinomycetota</taxon>
        <taxon>Actinomycetes</taxon>
        <taxon>Micrococcales</taxon>
        <taxon>Dermacoccaceae</taxon>
        <taxon>Luteipulveratus</taxon>
    </lineage>
</organism>
<evidence type="ECO:0000259" key="1">
    <source>
        <dbReference type="Pfam" id="PF02498"/>
    </source>
</evidence>
<gene>
    <name evidence="3" type="ORF">VV01_14385</name>
</gene>
<keyword evidence="4" id="KW-1185">Reference proteome</keyword>
<dbReference type="RefSeq" id="WP_050670473.1">
    <property type="nucleotide sequence ID" value="NZ_LAIR01000002.1"/>
</dbReference>
<dbReference type="Proteomes" id="UP000037397">
    <property type="component" value="Unassembled WGS sequence"/>
</dbReference>
<dbReference type="STRING" id="1631356.VV01_14385"/>
<evidence type="ECO:0000259" key="2">
    <source>
        <dbReference type="Pfam" id="PF03374"/>
    </source>
</evidence>
<dbReference type="InterPro" id="IPR003497">
    <property type="entry name" value="BRO_N_domain"/>
</dbReference>
<feature type="domain" description="Bro-N" evidence="1">
    <location>
        <begin position="18"/>
        <end position="112"/>
    </location>
</feature>
<comment type="caution">
    <text evidence="3">The sequence shown here is derived from an EMBL/GenBank/DDBJ whole genome shotgun (WGS) entry which is preliminary data.</text>
</comment>
<dbReference type="GO" id="GO:0003677">
    <property type="term" value="F:DNA binding"/>
    <property type="evidence" value="ECO:0007669"/>
    <property type="project" value="InterPro"/>
</dbReference>
<proteinExistence type="predicted"/>
<dbReference type="InterPro" id="IPR005039">
    <property type="entry name" value="Ant_C"/>
</dbReference>
<dbReference type="PATRIC" id="fig|1631356.3.peg.2829"/>
<sequence>MYDVQPTGPRAVSPFDSIRQTREDGSEFWSARDLMPLLGYDKWERFEGSVERAKQSAMAQGNNAVDHFPGAGKVIEGGRWGQQTVADYSLTRFACYLVAMNGDPRKAEVAAAQAYFAVRTREAETTPPRELSFEEMTLRVITESQERIQALQGKVAELEPKAEIADNYLLSKPNGRLVREVAKTLNIKETALRAFLLEEGLIFRRQSLCGSLTYDFKAEYRAHFEAKATVVNHNFGACDHYTLYVTPRGVDLIRKRIADRKAAIEGALP</sequence>
<dbReference type="Pfam" id="PF02498">
    <property type="entry name" value="Bro-N"/>
    <property type="match status" value="1"/>
</dbReference>
<dbReference type="EMBL" id="LAIR01000002">
    <property type="protein sequence ID" value="KNX38061.1"/>
    <property type="molecule type" value="Genomic_DNA"/>
</dbReference>
<protein>
    <submittedName>
        <fullName evidence="3">Uncharacterized protein</fullName>
    </submittedName>
</protein>
<reference evidence="4" key="1">
    <citation type="submission" date="2015-03" db="EMBL/GenBank/DDBJ databases">
        <title>Luteipulveratus halotolerans sp. nov., a novel actinobacterium (Dermacoccaceae) from Sarawak, Malaysia.</title>
        <authorList>
            <person name="Juboi H."/>
            <person name="Basik A."/>
            <person name="Shamsul S.S."/>
            <person name="Arnold P."/>
            <person name="Schmitt E.K."/>
            <person name="Sanglier J.-J."/>
            <person name="Yeo T."/>
        </authorList>
    </citation>
    <scope>NUCLEOTIDE SEQUENCE [LARGE SCALE GENOMIC DNA]</scope>
    <source>
        <strain evidence="4">C296001</strain>
    </source>
</reference>
<dbReference type="OrthoDB" id="9812611at2"/>
<accession>A0A0L6CJT8</accession>
<name>A0A0L6CJT8_9MICO</name>
<dbReference type="AlphaFoldDB" id="A0A0L6CJT8"/>
<evidence type="ECO:0000313" key="4">
    <source>
        <dbReference type="Proteomes" id="UP000037397"/>
    </source>
</evidence>